<dbReference type="RefSeq" id="WP_220141881.1">
    <property type="nucleotide sequence ID" value="NZ_JAHXZI010000001.1"/>
</dbReference>
<evidence type="ECO:0000256" key="1">
    <source>
        <dbReference type="ARBA" id="ARBA00010169"/>
    </source>
</evidence>
<dbReference type="SUPFAM" id="SSF54913">
    <property type="entry name" value="GlnB-like"/>
    <property type="match status" value="1"/>
</dbReference>
<evidence type="ECO:0000313" key="3">
    <source>
        <dbReference type="Proteomes" id="UP001519863"/>
    </source>
</evidence>
<dbReference type="PANTHER" id="PTHR23419:SF8">
    <property type="entry name" value="FI09726P"/>
    <property type="match status" value="1"/>
</dbReference>
<dbReference type="EMBL" id="JAHXZI010000001">
    <property type="protein sequence ID" value="MBW6432191.1"/>
    <property type="molecule type" value="Genomic_DNA"/>
</dbReference>
<protein>
    <submittedName>
        <fullName evidence="2">Divalent-cation tolerance protein CutA</fullName>
    </submittedName>
</protein>
<dbReference type="InterPro" id="IPR004323">
    <property type="entry name" value="Ion_tolerance_CutA"/>
</dbReference>
<comment type="caution">
    <text evidence="2">The sequence shown here is derived from an EMBL/GenBank/DDBJ whole genome shotgun (WGS) entry which is preliminary data.</text>
</comment>
<dbReference type="Pfam" id="PF03091">
    <property type="entry name" value="CutA1"/>
    <property type="match status" value="1"/>
</dbReference>
<name>A0ABS7ATQ3_9ACTN</name>
<keyword evidence="3" id="KW-1185">Reference proteome</keyword>
<dbReference type="Gene3D" id="3.30.70.120">
    <property type="match status" value="1"/>
</dbReference>
<dbReference type="PANTHER" id="PTHR23419">
    <property type="entry name" value="DIVALENT CATION TOLERANCE CUTA-RELATED"/>
    <property type="match status" value="1"/>
</dbReference>
<accession>A0ABS7ATQ3</accession>
<dbReference type="InterPro" id="IPR015867">
    <property type="entry name" value="N-reg_PII/ATP_PRibTrfase_C"/>
</dbReference>
<comment type="similarity">
    <text evidence="1">Belongs to the CutA family.</text>
</comment>
<sequence length="108" mass="12106">MTTEVCEVIITAPNADWLANFTRKLIDERLSACGHNIAAIRSIYRWRGDVHDEEEARVALHTRLDLVPAIIERANQEHPYETPCVIALPIAAGSPAYIQWILDETSPA</sequence>
<gene>
    <name evidence="2" type="ORF">KZ829_00325</name>
</gene>
<reference evidence="2 3" key="1">
    <citation type="journal article" date="2013" name="Antonie Van Leeuwenhoek">
        <title>Actinoplanes hulinensis sp. nov., a novel actinomycete isolated from soybean root (Glycine max (L.) Merr).</title>
        <authorList>
            <person name="Shen Y."/>
            <person name="Liu C."/>
            <person name="Wang X."/>
            <person name="Zhao J."/>
            <person name="Jia F."/>
            <person name="Zhang Y."/>
            <person name="Wang L."/>
            <person name="Yang D."/>
            <person name="Xiang W."/>
        </authorList>
    </citation>
    <scope>NUCLEOTIDE SEQUENCE [LARGE SCALE GENOMIC DNA]</scope>
    <source>
        <strain evidence="2 3">NEAU-M9</strain>
    </source>
</reference>
<dbReference type="InterPro" id="IPR011322">
    <property type="entry name" value="N-reg_PII-like_a/b"/>
</dbReference>
<evidence type="ECO:0000313" key="2">
    <source>
        <dbReference type="EMBL" id="MBW6432191.1"/>
    </source>
</evidence>
<dbReference type="Proteomes" id="UP001519863">
    <property type="component" value="Unassembled WGS sequence"/>
</dbReference>
<proteinExistence type="inferred from homology"/>
<organism evidence="2 3">
    <name type="scientific">Actinoplanes hulinensis</name>
    <dbReference type="NCBI Taxonomy" id="1144547"/>
    <lineage>
        <taxon>Bacteria</taxon>
        <taxon>Bacillati</taxon>
        <taxon>Actinomycetota</taxon>
        <taxon>Actinomycetes</taxon>
        <taxon>Micromonosporales</taxon>
        <taxon>Micromonosporaceae</taxon>
        <taxon>Actinoplanes</taxon>
    </lineage>
</organism>